<evidence type="ECO:0000313" key="3">
    <source>
        <dbReference type="Proteomes" id="UP000092213"/>
    </source>
</evidence>
<feature type="compositionally biased region" description="Basic and acidic residues" evidence="1">
    <location>
        <begin position="168"/>
        <end position="177"/>
    </location>
</feature>
<dbReference type="RefSeq" id="WP_066669351.1">
    <property type="nucleotide sequence ID" value="NZ_CP016171.1"/>
</dbReference>
<evidence type="ECO:0000256" key="1">
    <source>
        <dbReference type="SAM" id="MobiDB-lite"/>
    </source>
</evidence>
<feature type="region of interest" description="Disordered" evidence="1">
    <location>
        <begin position="168"/>
        <end position="217"/>
    </location>
</feature>
<dbReference type="EMBL" id="CP016171">
    <property type="protein sequence ID" value="ANN71786.1"/>
    <property type="molecule type" value="Genomic_DNA"/>
</dbReference>
<protein>
    <submittedName>
        <fullName evidence="2">3-deoxy-D-arabino-heptulosonate 7-phosphate synthase</fullName>
    </submittedName>
</protein>
<proteinExistence type="predicted"/>
<dbReference type="Proteomes" id="UP000092213">
    <property type="component" value="Chromosome"/>
</dbReference>
<feature type="compositionally biased region" description="Polar residues" evidence="1">
    <location>
        <begin position="200"/>
        <end position="217"/>
    </location>
</feature>
<sequence>MPPLPSSPLLDATLRAVARRYRLPAMGAVPAEADPGTVLAVTIEEARAALARNAAPDASLRCAFLQALAELIHQAMREEGGDPVFQAMVLRHGAAPVREYASLSAHAEADRRQVRAAVNAIAHPARLQRLDPGPRREALAGLHAAAASASWTELDSAARRLHEILARARETPAEDTRVPPGLAVSSAAGLADPPAHRSADPSTHPSTHPSAQRISGQGQTLLMHSLRRLRDDPALARLVRLESLSADTRVRRYRSLWDRNGPRSGTRAAVARGATSQERGAAVEEAAARALQALARRLDREEGGRASYRVVTSMRVPASIPASHDRAKSEWDVVLLRRENDPGEASAHPPVDQPWDVCLLVEAKASVDAATTDLPRLVRGLRLLAHADARTVYPFQTRQGTVRLRGAPLRALTTDDAGLARSVLYCCDAPAETRVRWLGAASRMQLLSAQPCLAYASTLRGEPAPDPSILDPVWHQLLESAEWQPVLHQYSMLRQVRELMVHVDDLRKAIDGET</sequence>
<accession>A0A193FX78</accession>
<evidence type="ECO:0000313" key="2">
    <source>
        <dbReference type="EMBL" id="ANN71786.1"/>
    </source>
</evidence>
<dbReference type="AlphaFoldDB" id="A0A193FX78"/>
<name>A0A193FX78_9BORD</name>
<gene>
    <name evidence="2" type="ORF">BAU08_11035</name>
</gene>
<reference evidence="2 3" key="1">
    <citation type="submission" date="2016-06" db="EMBL/GenBank/DDBJ databases">
        <title>Complete genome sequences of Bordetella bronchialis and Bordetella flabilis.</title>
        <authorList>
            <person name="LiPuma J.J."/>
            <person name="Spilker T."/>
        </authorList>
    </citation>
    <scope>NUCLEOTIDE SEQUENCE [LARGE SCALE GENOMIC DNA]</scope>
    <source>
        <strain evidence="2 3">AU17976</strain>
    </source>
</reference>
<organism evidence="2 3">
    <name type="scientific">Bordetella bronchialis</name>
    <dbReference type="NCBI Taxonomy" id="463025"/>
    <lineage>
        <taxon>Bacteria</taxon>
        <taxon>Pseudomonadati</taxon>
        <taxon>Pseudomonadota</taxon>
        <taxon>Betaproteobacteria</taxon>
        <taxon>Burkholderiales</taxon>
        <taxon>Alcaligenaceae</taxon>
        <taxon>Bordetella</taxon>
    </lineage>
</organism>
<dbReference type="STRING" id="463025.BAU08_11035"/>